<evidence type="ECO:0000256" key="5">
    <source>
        <dbReference type="ARBA" id="ARBA00012019"/>
    </source>
</evidence>
<evidence type="ECO:0000256" key="16">
    <source>
        <dbReference type="SAM" id="MobiDB-lite"/>
    </source>
</evidence>
<evidence type="ECO:0000256" key="12">
    <source>
        <dbReference type="ARBA" id="ARBA00023002"/>
    </source>
</evidence>
<feature type="transmembrane region" description="Helical" evidence="17">
    <location>
        <begin position="452"/>
        <end position="468"/>
    </location>
</feature>
<comment type="subcellular location">
    <subcellularLocation>
        <location evidence="1">Membrane</location>
        <topology evidence="1">Multi-pass membrane protein</topology>
    </subcellularLocation>
</comment>
<evidence type="ECO:0000256" key="4">
    <source>
        <dbReference type="ARBA" id="ARBA00009295"/>
    </source>
</evidence>
<dbReference type="Pfam" id="PF00487">
    <property type="entry name" value="FA_desaturase"/>
    <property type="match status" value="1"/>
</dbReference>
<evidence type="ECO:0000256" key="11">
    <source>
        <dbReference type="ARBA" id="ARBA00022989"/>
    </source>
</evidence>
<keyword evidence="8 17" id="KW-0812">Transmembrane</keyword>
<dbReference type="HOGENOM" id="CLU_016265_3_1_1"/>
<dbReference type="InterPro" id="IPR005804">
    <property type="entry name" value="FA_desaturase_dom"/>
</dbReference>
<dbReference type="GO" id="GO:0016020">
    <property type="term" value="C:membrane"/>
    <property type="evidence" value="ECO:0007669"/>
    <property type="project" value="UniProtKB-SubCell"/>
</dbReference>
<evidence type="ECO:0000256" key="9">
    <source>
        <dbReference type="ARBA" id="ARBA00022723"/>
    </source>
</evidence>
<keyword evidence="7" id="KW-0349">Heme</keyword>
<evidence type="ECO:0000256" key="2">
    <source>
        <dbReference type="ARBA" id="ARBA00004760"/>
    </source>
</evidence>
<evidence type="ECO:0000256" key="10">
    <source>
        <dbReference type="ARBA" id="ARBA00022919"/>
    </source>
</evidence>
<dbReference type="AlphaFoldDB" id="R8BIT6"/>
<dbReference type="KEGG" id="tmn:UCRPA7_5365"/>
<dbReference type="InterPro" id="IPR012171">
    <property type="entry name" value="Fatty_acid_desaturase"/>
</dbReference>
<evidence type="ECO:0000256" key="7">
    <source>
        <dbReference type="ARBA" id="ARBA00022617"/>
    </source>
</evidence>
<evidence type="ECO:0000313" key="21">
    <source>
        <dbReference type="Proteomes" id="UP000014074"/>
    </source>
</evidence>
<keyword evidence="21" id="KW-1185">Reference proteome</keyword>
<dbReference type="PANTHER" id="PTHR19353:SF30">
    <property type="entry name" value="DELTA 8-(E)-SPHINGOLIPID DESATURASE"/>
    <property type="match status" value="1"/>
</dbReference>
<evidence type="ECO:0000259" key="19">
    <source>
        <dbReference type="Pfam" id="PF00487"/>
    </source>
</evidence>
<dbReference type="GeneID" id="19325912"/>
<dbReference type="UniPathway" id="UPA00222"/>
<feature type="transmembrane region" description="Helical" evidence="17">
    <location>
        <begin position="330"/>
        <end position="350"/>
    </location>
</feature>
<feature type="transmembrane region" description="Helical" evidence="17">
    <location>
        <begin position="412"/>
        <end position="431"/>
    </location>
</feature>
<dbReference type="Proteomes" id="UP000014074">
    <property type="component" value="Unassembled WGS sequence"/>
</dbReference>
<evidence type="ECO:0000259" key="18">
    <source>
        <dbReference type="Pfam" id="PF00173"/>
    </source>
</evidence>
<evidence type="ECO:0000256" key="3">
    <source>
        <dbReference type="ARBA" id="ARBA00004991"/>
    </source>
</evidence>
<feature type="transmembrane region" description="Helical" evidence="17">
    <location>
        <begin position="474"/>
        <end position="493"/>
    </location>
</feature>
<feature type="domain" description="Cytochrome b5 heme-binding" evidence="18">
    <location>
        <begin position="18"/>
        <end position="61"/>
    </location>
</feature>
<evidence type="ECO:0000256" key="13">
    <source>
        <dbReference type="ARBA" id="ARBA00023004"/>
    </source>
</evidence>
<comment type="pathway">
    <text evidence="2">Lipid metabolism; sphingolipid metabolism.</text>
</comment>
<keyword evidence="14" id="KW-0443">Lipid metabolism</keyword>
<feature type="transmembrane region" description="Helical" evidence="17">
    <location>
        <begin position="282"/>
        <end position="309"/>
    </location>
</feature>
<sequence>MDRDQILTPRAVEGMIAQGGIIVIFEDYVLRLDSWLEKHPGGRLAILHMVGKDATDEISVGGIYRPLGTSTSSPASSTLLDDSLDQDLDLNADAEEVAPVPVPAAPNQHHPGPGISSACITLNGEEDEGLLLCTPQALPALRRRITSTNSPGRSDAGPAAGRPGQDLCSKLLNVADDTDRYGSDSGYDTASRRDEEEEPDSEAVTVAEGSETTDSVPTKCPIEYTDWAIQQGVYHDLRDFPSLAPAVQQDIVHKYRLLHRQIQDEGLYDCRYIEYGKEMVRYLSLFAVFLFAIYHAWYLTGAVFLGLFWHQIMFTAHDAGHHAITHNGTMDSLIGMFIADFCCGLSIGWWKSSHNVHHLVTNQPEHDPDIQNIPLFATCPSFFKSIHSTYYDFSFVWDSVANFLVPYQQYTYYPIMGIARFNLYLLSWLHVLSSKSSSLGKSKAYWIRPTEIAFMSCYWAIFGYGLLWCTLPTWTIRVAFVLVSHIITMPLHVQITLSHWGMSTSDLGEAESFPQRQLRTTMDVDCPAWLDFIHGGLQFQTAHHMFPRVPRHNLRRAQALCMQFSKDTGIPYSIMGFVDGNRKVMGRLGQIGEQVRILISCQKYMAETGESGLH</sequence>
<keyword evidence="10" id="KW-0746">Sphingolipid metabolism</keyword>
<dbReference type="Pfam" id="PF00173">
    <property type="entry name" value="Cyt-b5"/>
    <property type="match status" value="1"/>
</dbReference>
<dbReference type="SUPFAM" id="SSF55856">
    <property type="entry name" value="Cytochrome b5-like heme/steroid binding domain"/>
    <property type="match status" value="1"/>
</dbReference>
<reference evidence="21" key="1">
    <citation type="journal article" date="2013" name="Genome Announc.">
        <title>Draft genome sequence of the ascomycete Phaeoacremonium aleophilum strain UCR-PA7, a causal agent of the esca disease complex in grapevines.</title>
        <authorList>
            <person name="Blanco-Ulate B."/>
            <person name="Rolshausen P."/>
            <person name="Cantu D."/>
        </authorList>
    </citation>
    <scope>NUCLEOTIDE SEQUENCE [LARGE SCALE GENOMIC DNA]</scope>
    <source>
        <strain evidence="21">UCR-PA7</strain>
    </source>
</reference>
<protein>
    <recommendedName>
        <fullName evidence="6">Delta 8-(E)-sphingolipid desaturase</fullName>
        <ecNumber evidence="5">1.14.19.18</ecNumber>
    </recommendedName>
</protein>
<proteinExistence type="inferred from homology"/>
<keyword evidence="11 17" id="KW-1133">Transmembrane helix</keyword>
<evidence type="ECO:0000256" key="1">
    <source>
        <dbReference type="ARBA" id="ARBA00004141"/>
    </source>
</evidence>
<dbReference type="InterPro" id="IPR001199">
    <property type="entry name" value="Cyt_B5-like_heme/steroid-bd"/>
</dbReference>
<comment type="pathway">
    <text evidence="3">Sphingolipid metabolism.</text>
</comment>
<keyword evidence="9" id="KW-0479">Metal-binding</keyword>
<evidence type="ECO:0000256" key="6">
    <source>
        <dbReference type="ARBA" id="ARBA00016939"/>
    </source>
</evidence>
<name>R8BIT6_PHAM7</name>
<keyword evidence="13" id="KW-0408">Iron</keyword>
<comment type="similarity">
    <text evidence="4">Belongs to the fatty acid desaturase type 1 family.</text>
</comment>
<keyword evidence="15 17" id="KW-0472">Membrane</keyword>
<gene>
    <name evidence="20" type="ORF">UCRPA7_5365</name>
</gene>
<evidence type="ECO:0000256" key="15">
    <source>
        <dbReference type="ARBA" id="ARBA00023136"/>
    </source>
</evidence>
<dbReference type="EMBL" id="KB933178">
    <property type="protein sequence ID" value="EON99157.1"/>
    <property type="molecule type" value="Genomic_DNA"/>
</dbReference>
<feature type="region of interest" description="Disordered" evidence="16">
    <location>
        <begin position="146"/>
        <end position="217"/>
    </location>
</feature>
<organism evidence="20 21">
    <name type="scientific">Phaeoacremonium minimum (strain UCR-PA7)</name>
    <name type="common">Esca disease fungus</name>
    <name type="synonym">Togninia minima</name>
    <dbReference type="NCBI Taxonomy" id="1286976"/>
    <lineage>
        <taxon>Eukaryota</taxon>
        <taxon>Fungi</taxon>
        <taxon>Dikarya</taxon>
        <taxon>Ascomycota</taxon>
        <taxon>Pezizomycotina</taxon>
        <taxon>Sordariomycetes</taxon>
        <taxon>Sordariomycetidae</taxon>
        <taxon>Togniniales</taxon>
        <taxon>Togniniaceae</taxon>
        <taxon>Phaeoacremonium</taxon>
    </lineage>
</organism>
<dbReference type="GO" id="GO:0046872">
    <property type="term" value="F:metal ion binding"/>
    <property type="evidence" value="ECO:0007669"/>
    <property type="project" value="UniProtKB-KW"/>
</dbReference>
<evidence type="ECO:0000256" key="8">
    <source>
        <dbReference type="ARBA" id="ARBA00022692"/>
    </source>
</evidence>
<dbReference type="CDD" id="cd03506">
    <property type="entry name" value="Delta6-FADS-like"/>
    <property type="match status" value="1"/>
</dbReference>
<feature type="domain" description="Fatty acid desaturase" evidence="19">
    <location>
        <begin position="298"/>
        <end position="573"/>
    </location>
</feature>
<dbReference type="OrthoDB" id="260091at2759"/>
<dbReference type="eggNOG" id="KOG4232">
    <property type="taxonomic scope" value="Eukaryota"/>
</dbReference>
<dbReference type="EC" id="1.14.19.18" evidence="5"/>
<dbReference type="InterPro" id="IPR036400">
    <property type="entry name" value="Cyt_B5-like_heme/steroid_sf"/>
</dbReference>
<dbReference type="GO" id="GO:0006665">
    <property type="term" value="P:sphingolipid metabolic process"/>
    <property type="evidence" value="ECO:0007669"/>
    <property type="project" value="UniProtKB-UniPathway"/>
</dbReference>
<dbReference type="RefSeq" id="XP_007916103.1">
    <property type="nucleotide sequence ID" value="XM_007917912.1"/>
</dbReference>
<evidence type="ECO:0000256" key="14">
    <source>
        <dbReference type="ARBA" id="ARBA00023098"/>
    </source>
</evidence>
<dbReference type="PIRSF" id="PIRSF015921">
    <property type="entry name" value="FA_sphinglp_des"/>
    <property type="match status" value="1"/>
</dbReference>
<evidence type="ECO:0000256" key="17">
    <source>
        <dbReference type="SAM" id="Phobius"/>
    </source>
</evidence>
<evidence type="ECO:0000313" key="20">
    <source>
        <dbReference type="EMBL" id="EON99157.1"/>
    </source>
</evidence>
<keyword evidence="12" id="KW-0560">Oxidoreductase</keyword>
<dbReference type="PANTHER" id="PTHR19353">
    <property type="entry name" value="FATTY ACID DESATURASE 2"/>
    <property type="match status" value="1"/>
</dbReference>
<dbReference type="Gene3D" id="3.10.120.10">
    <property type="entry name" value="Cytochrome b5-like heme/steroid binding domain"/>
    <property type="match status" value="1"/>
</dbReference>
<dbReference type="GO" id="GO:0016717">
    <property type="term" value="F:oxidoreductase activity, acting on paired donors, with oxidation of a pair of donors resulting in the reduction of molecular oxygen to two molecules of water"/>
    <property type="evidence" value="ECO:0007669"/>
    <property type="project" value="TreeGrafter"/>
</dbReference>
<accession>R8BIT6</accession>